<dbReference type="InterPro" id="IPR031316">
    <property type="entry name" value="FlgM_C"/>
</dbReference>
<dbReference type="InterPro" id="IPR035890">
    <property type="entry name" value="Anti-sigma-28_factor_FlgM_sf"/>
</dbReference>
<dbReference type="SUPFAM" id="SSF101498">
    <property type="entry name" value="Anti-sigma factor FlgM"/>
    <property type="match status" value="1"/>
</dbReference>
<dbReference type="Pfam" id="PF04316">
    <property type="entry name" value="FlgM"/>
    <property type="match status" value="1"/>
</dbReference>
<keyword evidence="3" id="KW-0969">Cilium</keyword>
<keyword evidence="3" id="KW-0966">Cell projection</keyword>
<reference evidence="3" key="1">
    <citation type="journal article" date="2020" name="ISME J.">
        <title>Gammaproteobacteria mediating utilization of methyl-, sulfur- and petroleum organic compounds in deep ocean hydrothermal plumes.</title>
        <authorList>
            <person name="Zhou Z."/>
            <person name="Liu Y."/>
            <person name="Pan J."/>
            <person name="Cron B.R."/>
            <person name="Toner B.M."/>
            <person name="Anantharaman K."/>
            <person name="Breier J.A."/>
            <person name="Dick G.J."/>
            <person name="Li M."/>
        </authorList>
    </citation>
    <scope>NUCLEOTIDE SEQUENCE</scope>
    <source>
        <strain evidence="3">SZUA-1501</strain>
    </source>
</reference>
<organism evidence="3 4">
    <name type="scientific">Aquifex aeolicus</name>
    <dbReference type="NCBI Taxonomy" id="63363"/>
    <lineage>
        <taxon>Bacteria</taxon>
        <taxon>Pseudomonadati</taxon>
        <taxon>Aquificota</taxon>
        <taxon>Aquificia</taxon>
        <taxon>Aquificales</taxon>
        <taxon>Aquificaceae</taxon>
        <taxon>Aquifex</taxon>
    </lineage>
</organism>
<evidence type="ECO:0000259" key="2">
    <source>
        <dbReference type="Pfam" id="PF04316"/>
    </source>
</evidence>
<gene>
    <name evidence="3" type="ORF">EYH37_04275</name>
</gene>
<feature type="domain" description="Anti-sigma-28 factor FlgM C-terminal" evidence="2">
    <location>
        <begin position="49"/>
        <end position="80"/>
    </location>
</feature>
<evidence type="ECO:0000313" key="4">
    <source>
        <dbReference type="Proteomes" id="UP000606463"/>
    </source>
</evidence>
<feature type="compositionally biased region" description="Gly residues" evidence="1">
    <location>
        <begin position="1"/>
        <end position="10"/>
    </location>
</feature>
<evidence type="ECO:0000256" key="1">
    <source>
        <dbReference type="SAM" id="MobiDB-lite"/>
    </source>
</evidence>
<dbReference type="AlphaFoldDB" id="A0A9D0YQ84"/>
<keyword evidence="3" id="KW-0282">Flagellum</keyword>
<accession>A0A9D0YQ84</accession>
<protein>
    <submittedName>
        <fullName evidence="3">Flagellar biosynthesis anti-sigma factor FlgM</fullName>
    </submittedName>
</protein>
<proteinExistence type="predicted"/>
<comment type="caution">
    <text evidence="3">The sequence shown here is derived from an EMBL/GenBank/DDBJ whole genome shotgun (WGS) entry which is preliminary data.</text>
</comment>
<feature type="region of interest" description="Disordered" evidence="1">
    <location>
        <begin position="1"/>
        <end position="45"/>
    </location>
</feature>
<name>A0A9D0YQ84_AQUAO</name>
<sequence>MINPIGGGGINFQRSYERATKSGTKGGKETITDDGVFIDLPNGENPLRETAEDRVERLKKLISEGNYPLDRSKLAEKILDFLTDGR</sequence>
<dbReference type="EMBL" id="DQVE01000046">
    <property type="protein sequence ID" value="HIP98563.1"/>
    <property type="molecule type" value="Genomic_DNA"/>
</dbReference>
<feature type="compositionally biased region" description="Basic and acidic residues" evidence="1">
    <location>
        <begin position="15"/>
        <end position="31"/>
    </location>
</feature>
<dbReference type="Proteomes" id="UP000606463">
    <property type="component" value="Unassembled WGS sequence"/>
</dbReference>
<evidence type="ECO:0000313" key="3">
    <source>
        <dbReference type="EMBL" id="HIP98563.1"/>
    </source>
</evidence>